<dbReference type="Pfam" id="PF00675">
    <property type="entry name" value="Peptidase_M16"/>
    <property type="match status" value="1"/>
</dbReference>
<comment type="caution">
    <text evidence="3">The sequence shown here is derived from an EMBL/GenBank/DDBJ whole genome shotgun (WGS) entry which is preliminary data.</text>
</comment>
<dbReference type="PANTHER" id="PTHR11851">
    <property type="entry name" value="METALLOPROTEASE"/>
    <property type="match status" value="1"/>
</dbReference>
<dbReference type="Proteomes" id="UP000295292">
    <property type="component" value="Unassembled WGS sequence"/>
</dbReference>
<dbReference type="InterPro" id="IPR050361">
    <property type="entry name" value="MPP/UQCRC_Complex"/>
</dbReference>
<evidence type="ECO:0000313" key="4">
    <source>
        <dbReference type="Proteomes" id="UP000295292"/>
    </source>
</evidence>
<name>A0A4R6WH03_9SPHI</name>
<proteinExistence type="predicted"/>
<evidence type="ECO:0000259" key="1">
    <source>
        <dbReference type="Pfam" id="PF00675"/>
    </source>
</evidence>
<dbReference type="RefSeq" id="WP_133583201.1">
    <property type="nucleotide sequence ID" value="NZ_SNYV01000011.1"/>
</dbReference>
<dbReference type="EMBL" id="SNYV01000011">
    <property type="protein sequence ID" value="TDQ79404.1"/>
    <property type="molecule type" value="Genomic_DNA"/>
</dbReference>
<dbReference type="Pfam" id="PF05193">
    <property type="entry name" value="Peptidase_M16_C"/>
    <property type="match status" value="1"/>
</dbReference>
<keyword evidence="4" id="KW-1185">Reference proteome</keyword>
<feature type="domain" description="Peptidase M16 C-terminal" evidence="2">
    <location>
        <begin position="181"/>
        <end position="356"/>
    </location>
</feature>
<accession>A0A4R6WH03</accession>
<dbReference type="InterPro" id="IPR011765">
    <property type="entry name" value="Pept_M16_N"/>
</dbReference>
<gene>
    <name evidence="3" type="ORF">CLV99_0841</name>
</gene>
<evidence type="ECO:0000313" key="3">
    <source>
        <dbReference type="EMBL" id="TDQ79404.1"/>
    </source>
</evidence>
<feature type="domain" description="Peptidase M16 N-terminal" evidence="1">
    <location>
        <begin position="67"/>
        <end position="167"/>
    </location>
</feature>
<reference evidence="3 4" key="1">
    <citation type="submission" date="2019-03" db="EMBL/GenBank/DDBJ databases">
        <title>Genomic Encyclopedia of Archaeal and Bacterial Type Strains, Phase II (KMG-II): from individual species to whole genera.</title>
        <authorList>
            <person name="Goeker M."/>
        </authorList>
    </citation>
    <scope>NUCLEOTIDE SEQUENCE [LARGE SCALE GENOMIC DNA]</scope>
    <source>
        <strain evidence="3 4">DSM 28353</strain>
    </source>
</reference>
<sequence length="425" mass="48507">MPNRLEPPPYQAIGDLELVQPEVVNHSNGLRTFLFHSEDLELMKFEFVFENHYEKSELPILNVALSSMLKEGTTTRTSAEIAEEIDFYGAYLMPEYSFDYTALSLYTTRKHVDKVLPIIADILMNSTFPEEELETYIRNNKQSLQIALQKNDVVARRLFYKHLFGTNQYGAVADLEDYDTLSRAKLYSLFEQQIRPNNCTLLIAGRVDQELQDLVDTLFGQDWAESKTTVGNAIGLPLPDNGKLVIEPKEEALQSAIRMGGITEGRTHPDFPAIQFVNTLLGGFFGSRLMRNIREDKGYTYGIGSAVVSLKHTAFMTLASEVGADVTNATLVEIEKEFKRLREEPATVEEVDLVRNYMQGNLLGSLESIFSHVDKFKAVYFSGLDLSYYHYYHEVLRMMTPERVQEIAVRYFDFDKLTKVIVGKY</sequence>
<dbReference type="InterPro" id="IPR011249">
    <property type="entry name" value="Metalloenz_LuxS/M16"/>
</dbReference>
<protein>
    <submittedName>
        <fullName evidence="3">Putative Zn-dependent peptidase</fullName>
    </submittedName>
</protein>
<dbReference type="InterPro" id="IPR007863">
    <property type="entry name" value="Peptidase_M16_C"/>
</dbReference>
<organism evidence="3 4">
    <name type="scientific">Sphingobacterium yanglingense</name>
    <dbReference type="NCBI Taxonomy" id="1437280"/>
    <lineage>
        <taxon>Bacteria</taxon>
        <taxon>Pseudomonadati</taxon>
        <taxon>Bacteroidota</taxon>
        <taxon>Sphingobacteriia</taxon>
        <taxon>Sphingobacteriales</taxon>
        <taxon>Sphingobacteriaceae</taxon>
        <taxon>Sphingobacterium</taxon>
    </lineage>
</organism>
<dbReference type="PANTHER" id="PTHR11851:SF224">
    <property type="entry name" value="PROCESSING PROTEASE"/>
    <property type="match status" value="1"/>
</dbReference>
<dbReference type="AlphaFoldDB" id="A0A4R6WH03"/>
<dbReference type="GO" id="GO:0046872">
    <property type="term" value="F:metal ion binding"/>
    <property type="evidence" value="ECO:0007669"/>
    <property type="project" value="InterPro"/>
</dbReference>
<dbReference type="OrthoDB" id="9811314at2"/>
<dbReference type="SUPFAM" id="SSF63411">
    <property type="entry name" value="LuxS/MPP-like metallohydrolase"/>
    <property type="match status" value="2"/>
</dbReference>
<dbReference type="Gene3D" id="3.30.830.10">
    <property type="entry name" value="Metalloenzyme, LuxS/M16 peptidase-like"/>
    <property type="match status" value="2"/>
</dbReference>
<evidence type="ECO:0000259" key="2">
    <source>
        <dbReference type="Pfam" id="PF05193"/>
    </source>
</evidence>